<dbReference type="CDD" id="cd09917">
    <property type="entry name" value="F-box_SF"/>
    <property type="match status" value="1"/>
</dbReference>
<comment type="caution">
    <text evidence="2">The sequence shown here is derived from an EMBL/GenBank/DDBJ whole genome shotgun (WGS) entry which is preliminary data.</text>
</comment>
<dbReference type="PROSITE" id="PS50181">
    <property type="entry name" value="FBOX"/>
    <property type="match status" value="1"/>
</dbReference>
<organism evidence="2 3">
    <name type="scientific">Rhizoctonia solani</name>
    <dbReference type="NCBI Taxonomy" id="456999"/>
    <lineage>
        <taxon>Eukaryota</taxon>
        <taxon>Fungi</taxon>
        <taxon>Dikarya</taxon>
        <taxon>Basidiomycota</taxon>
        <taxon>Agaricomycotina</taxon>
        <taxon>Agaricomycetes</taxon>
        <taxon>Cantharellales</taxon>
        <taxon>Ceratobasidiaceae</taxon>
        <taxon>Rhizoctonia</taxon>
    </lineage>
</organism>
<feature type="domain" description="F-box" evidence="1">
    <location>
        <begin position="5"/>
        <end position="54"/>
    </location>
</feature>
<dbReference type="SUPFAM" id="SSF81383">
    <property type="entry name" value="F-box domain"/>
    <property type="match status" value="1"/>
</dbReference>
<protein>
    <recommendedName>
        <fullName evidence="1">F-box domain-containing protein</fullName>
    </recommendedName>
</protein>
<name>A0A8H3C8G7_9AGAM</name>
<dbReference type="Proteomes" id="UP000663841">
    <property type="component" value="Unassembled WGS sequence"/>
</dbReference>
<dbReference type="Pfam" id="PF00646">
    <property type="entry name" value="F-box"/>
    <property type="match status" value="1"/>
</dbReference>
<accession>A0A8H3C8G7</accession>
<evidence type="ECO:0000313" key="3">
    <source>
        <dbReference type="Proteomes" id="UP000663841"/>
    </source>
</evidence>
<gene>
    <name evidence="2" type="ORF">RDB_LOCUS190566</name>
</gene>
<dbReference type="InterPro" id="IPR036047">
    <property type="entry name" value="F-box-like_dom_sf"/>
</dbReference>
<dbReference type="AlphaFoldDB" id="A0A8H3C8G7"/>
<dbReference type="InterPro" id="IPR001810">
    <property type="entry name" value="F-box_dom"/>
</dbReference>
<evidence type="ECO:0000259" key="1">
    <source>
        <dbReference type="PROSITE" id="PS50181"/>
    </source>
</evidence>
<sequence length="548" mass="62243">MDLQTRAFDDVPREILVRILHNCDYVTIIRFSLTCNKAYEAVSSSVSLQLHIELEINGLEIADGSSKGNLNYSLTLKELRDYRNAWLNLKLSPLASQRIATTNVHMPNWGFRSGTHYGEFRASELDHDRDHQVDSTQLATLGPSRLPPSTNYGKKFRFCIVDPKQDLAVLVDEQVDPRFARFHLHSVTTGQPHPFAEHPILTVRFDDAFLQEHDLLDGLMSTDPKVMGNYLAVKFNWLESDYNVTEVLLWDWRAGVLLARIHCEHHSARYTYLDKEHLLVYSALAENDARSTHLALLIYHIPNITSGYAVPTNANFCPSLYPKHNPALIFELPELQQHWEITRMDFVLSANPLPGDIVYAKSATLLCSRVTTLGLAFQIRNTPRQQPFVYRSRKGNPTELHVFVSTQPLFTYFSGYQSGELTTRTIPWSEWGTSATRWFIEDYSLEHSTDKIYGSQYIRSTTLKSGEAQLVSIVDFNTPIIRRHAYKSTVKSRAKREAANQSENMVVLEGKGMTTGRLLQTSIASTELPVPIVGEALNQEVLTEMIGK</sequence>
<dbReference type="EMBL" id="CAJMWW010000630">
    <property type="protein sequence ID" value="CAE6476102.1"/>
    <property type="molecule type" value="Genomic_DNA"/>
</dbReference>
<reference evidence="2" key="1">
    <citation type="submission" date="2021-01" db="EMBL/GenBank/DDBJ databases">
        <authorList>
            <person name="Kaushik A."/>
        </authorList>
    </citation>
    <scope>NUCLEOTIDE SEQUENCE</scope>
    <source>
        <strain evidence="2">AG3-T5</strain>
    </source>
</reference>
<evidence type="ECO:0000313" key="2">
    <source>
        <dbReference type="EMBL" id="CAE6476102.1"/>
    </source>
</evidence>
<proteinExistence type="predicted"/>